<dbReference type="InterPro" id="IPR036069">
    <property type="entry name" value="DUF34/NIF3_sf"/>
</dbReference>
<reference evidence="3" key="1">
    <citation type="journal article" date="2019" name="Int. J. Syst. Evol. Microbiol.">
        <title>The Global Catalogue of Microorganisms (GCM) 10K type strain sequencing project: providing services to taxonomists for standard genome sequencing and annotation.</title>
        <authorList>
            <consortium name="The Broad Institute Genomics Platform"/>
            <consortium name="The Broad Institute Genome Sequencing Center for Infectious Disease"/>
            <person name="Wu L."/>
            <person name="Ma J."/>
        </authorList>
    </citation>
    <scope>NUCLEOTIDE SEQUENCE [LARGE SCALE GENOMIC DNA]</scope>
    <source>
        <strain evidence="3">JCM 18401</strain>
    </source>
</reference>
<protein>
    <submittedName>
        <fullName evidence="2">YqfO family protein</fullName>
    </submittedName>
</protein>
<evidence type="ECO:0000256" key="1">
    <source>
        <dbReference type="SAM" id="MobiDB-lite"/>
    </source>
</evidence>
<feature type="region of interest" description="Disordered" evidence="1">
    <location>
        <begin position="47"/>
        <end position="66"/>
    </location>
</feature>
<dbReference type="PANTHER" id="PTHR41774:SF1">
    <property type="entry name" value="NGG1P INTERACTING FACTOR NIF3"/>
    <property type="match status" value="1"/>
</dbReference>
<organism evidence="2 3">
    <name type="scientific">Ferrimonas pelagia</name>
    <dbReference type="NCBI Taxonomy" id="1177826"/>
    <lineage>
        <taxon>Bacteria</taxon>
        <taxon>Pseudomonadati</taxon>
        <taxon>Pseudomonadota</taxon>
        <taxon>Gammaproteobacteria</taxon>
        <taxon>Alteromonadales</taxon>
        <taxon>Ferrimonadaceae</taxon>
        <taxon>Ferrimonas</taxon>
    </lineage>
</organism>
<sequence>MKKLEFYVPSAQRESVLEALFAAGAGQIGHYDRCCWFTEGTGQFRPLAGSRPHLGQQDQTHQEPESKVELVFDAALQQPIIAALKAAHPYETPAYQILNVER</sequence>
<dbReference type="PANTHER" id="PTHR41774">
    <property type="match status" value="1"/>
</dbReference>
<accession>A0ABP9FA04</accession>
<evidence type="ECO:0000313" key="2">
    <source>
        <dbReference type="EMBL" id="GAA4895335.1"/>
    </source>
</evidence>
<proteinExistence type="predicted"/>
<dbReference type="InterPro" id="IPR015867">
    <property type="entry name" value="N-reg_PII/ATP_PRibTrfase_C"/>
</dbReference>
<name>A0ABP9FA04_9GAMM</name>
<dbReference type="Proteomes" id="UP001499988">
    <property type="component" value="Unassembled WGS sequence"/>
</dbReference>
<comment type="caution">
    <text evidence="2">The sequence shown here is derived from an EMBL/GenBank/DDBJ whole genome shotgun (WGS) entry which is preliminary data.</text>
</comment>
<dbReference type="EMBL" id="BAABJZ010000094">
    <property type="protein sequence ID" value="GAA4895335.1"/>
    <property type="molecule type" value="Genomic_DNA"/>
</dbReference>
<dbReference type="RefSeq" id="WP_345336327.1">
    <property type="nucleotide sequence ID" value="NZ_BAABJZ010000094.1"/>
</dbReference>
<dbReference type="SUPFAM" id="SSF102705">
    <property type="entry name" value="NIF3 (NGG1p interacting factor 3)-like"/>
    <property type="match status" value="1"/>
</dbReference>
<keyword evidence="3" id="KW-1185">Reference proteome</keyword>
<gene>
    <name evidence="2" type="ORF">GCM10023333_30700</name>
</gene>
<evidence type="ECO:0000313" key="3">
    <source>
        <dbReference type="Proteomes" id="UP001499988"/>
    </source>
</evidence>
<dbReference type="Gene3D" id="3.30.70.120">
    <property type="match status" value="1"/>
</dbReference>